<organism evidence="5 6">
    <name type="scientific">Candidatus Gottesmanbacteria bacterium RBG_16_43_7</name>
    <dbReference type="NCBI Taxonomy" id="1798373"/>
    <lineage>
        <taxon>Bacteria</taxon>
        <taxon>Candidatus Gottesmaniibacteriota</taxon>
    </lineage>
</organism>
<feature type="transmembrane region" description="Helical" evidence="4">
    <location>
        <begin position="256"/>
        <end position="278"/>
    </location>
</feature>
<evidence type="ECO:0000256" key="2">
    <source>
        <dbReference type="ARBA" id="ARBA00022803"/>
    </source>
</evidence>
<dbReference type="SMART" id="SM00028">
    <property type="entry name" value="TPR"/>
    <property type="match status" value="4"/>
</dbReference>
<feature type="transmembrane region" description="Helical" evidence="4">
    <location>
        <begin position="369"/>
        <end position="388"/>
    </location>
</feature>
<dbReference type="AlphaFoldDB" id="A0A1F5Z986"/>
<evidence type="ECO:0000256" key="1">
    <source>
        <dbReference type="ARBA" id="ARBA00022737"/>
    </source>
</evidence>
<keyword evidence="4" id="KW-1133">Transmembrane helix</keyword>
<protein>
    <submittedName>
        <fullName evidence="5">Uncharacterized protein</fullName>
    </submittedName>
</protein>
<dbReference type="PROSITE" id="PS50005">
    <property type="entry name" value="TPR"/>
    <property type="match status" value="4"/>
</dbReference>
<comment type="caution">
    <text evidence="5">The sequence shown here is derived from an EMBL/GenBank/DDBJ whole genome shotgun (WGS) entry which is preliminary data.</text>
</comment>
<dbReference type="Pfam" id="PF00515">
    <property type="entry name" value="TPR_1"/>
    <property type="match status" value="1"/>
</dbReference>
<dbReference type="InterPro" id="IPR011990">
    <property type="entry name" value="TPR-like_helical_dom_sf"/>
</dbReference>
<dbReference type="Proteomes" id="UP000176854">
    <property type="component" value="Unassembled WGS sequence"/>
</dbReference>
<feature type="transmembrane region" description="Helical" evidence="4">
    <location>
        <begin position="149"/>
        <end position="165"/>
    </location>
</feature>
<sequence>MHINENKTKYLTIHLPHCVKSELAKLWPYITILAILILVTYVKALPGEFLSDDLSTIVHHPDLGNPRYFTGRPHLILQAFADWLTYKIFGLNPIAFRGVSILLHIGVTSMSFLILTLMMPRTLAFIAASVFAVHPLLSETVIWISARGYLFLSFFFLLSFYFYLLSSQRQRYYAYSIFFYICALLSSEKAFVLFLVFFGFEFAQGGLRRIWKKILIYPGISLLWLSVVFGIAGYIRERTSVLTNQHYQNVDFYNPLIQIPTALTTYLQLFVYPAHLSFYHSDFGLTWNNYIFRIILFSAFLLVFLIALIKNRPLFFWIGFFFIPLLPTLTPLKIAWVAAERYTYLGTLGLVSAVICLIKPIYEKKSLRPLLIILAAIITILLSTRTVIRTSDWLTADNLWLATGKTAPSDPKTHNNLGDYYGRHGDLERAETEFRRAIELQPNYADALHNLGNVLYQEHRFDEAERYYHRALSINPDIWQSYMALGGIYYQRQNYQQTIEYLLKTLTYVPDNSNAITALADAYVKNQQPENARNAYIKALQLDPTNRRAQQGLYSLIENTGK</sequence>
<dbReference type="PANTHER" id="PTHR44227">
    <property type="match status" value="1"/>
</dbReference>
<dbReference type="InterPro" id="IPR019734">
    <property type="entry name" value="TPR_rpt"/>
</dbReference>
<feature type="transmembrane region" description="Helical" evidence="4">
    <location>
        <begin position="214"/>
        <end position="235"/>
    </location>
</feature>
<dbReference type="SUPFAM" id="SSF48452">
    <property type="entry name" value="TPR-like"/>
    <property type="match status" value="1"/>
</dbReference>
<feature type="repeat" description="TPR" evidence="3">
    <location>
        <begin position="411"/>
        <end position="444"/>
    </location>
</feature>
<evidence type="ECO:0000256" key="3">
    <source>
        <dbReference type="PROSITE-ProRule" id="PRU00339"/>
    </source>
</evidence>
<dbReference type="EMBL" id="MFJC01000039">
    <property type="protein sequence ID" value="OGG08925.1"/>
    <property type="molecule type" value="Genomic_DNA"/>
</dbReference>
<dbReference type="STRING" id="1798373.A2154_03000"/>
<dbReference type="Gene3D" id="1.25.40.10">
    <property type="entry name" value="Tetratricopeptide repeat domain"/>
    <property type="match status" value="2"/>
</dbReference>
<evidence type="ECO:0000313" key="5">
    <source>
        <dbReference type="EMBL" id="OGG08925.1"/>
    </source>
</evidence>
<feature type="transmembrane region" description="Helical" evidence="4">
    <location>
        <begin position="314"/>
        <end position="336"/>
    </location>
</feature>
<keyword evidence="2 3" id="KW-0802">TPR repeat</keyword>
<keyword evidence="1" id="KW-0677">Repeat</keyword>
<proteinExistence type="predicted"/>
<dbReference type="InterPro" id="IPR013105">
    <property type="entry name" value="TPR_2"/>
</dbReference>
<dbReference type="Pfam" id="PF07719">
    <property type="entry name" value="TPR_2"/>
    <property type="match status" value="1"/>
</dbReference>
<dbReference type="Pfam" id="PF14559">
    <property type="entry name" value="TPR_19"/>
    <property type="match status" value="1"/>
</dbReference>
<dbReference type="InterPro" id="IPR052346">
    <property type="entry name" value="O-mannosyl-transferase_TMTC"/>
</dbReference>
<evidence type="ECO:0000256" key="4">
    <source>
        <dbReference type="SAM" id="Phobius"/>
    </source>
</evidence>
<feature type="transmembrane region" description="Helical" evidence="4">
    <location>
        <begin position="122"/>
        <end position="143"/>
    </location>
</feature>
<keyword evidence="4" id="KW-0472">Membrane</keyword>
<feature type="transmembrane region" description="Helical" evidence="4">
    <location>
        <begin position="94"/>
        <end position="115"/>
    </location>
</feature>
<feature type="transmembrane region" description="Helical" evidence="4">
    <location>
        <begin position="26"/>
        <end position="44"/>
    </location>
</feature>
<feature type="repeat" description="TPR" evidence="3">
    <location>
        <begin position="479"/>
        <end position="512"/>
    </location>
</feature>
<dbReference type="PANTHER" id="PTHR44227:SF3">
    <property type="entry name" value="PROTEIN O-MANNOSYL-TRANSFERASE TMTC4"/>
    <property type="match status" value="1"/>
</dbReference>
<name>A0A1F5Z986_9BACT</name>
<feature type="repeat" description="TPR" evidence="3">
    <location>
        <begin position="513"/>
        <end position="546"/>
    </location>
</feature>
<dbReference type="PROSITE" id="PS50293">
    <property type="entry name" value="TPR_REGION"/>
    <property type="match status" value="2"/>
</dbReference>
<reference evidence="5 6" key="1">
    <citation type="journal article" date="2016" name="Nat. Commun.">
        <title>Thousands of microbial genomes shed light on interconnected biogeochemical processes in an aquifer system.</title>
        <authorList>
            <person name="Anantharaman K."/>
            <person name="Brown C.T."/>
            <person name="Hug L.A."/>
            <person name="Sharon I."/>
            <person name="Castelle C.J."/>
            <person name="Probst A.J."/>
            <person name="Thomas B.C."/>
            <person name="Singh A."/>
            <person name="Wilkins M.J."/>
            <person name="Karaoz U."/>
            <person name="Brodie E.L."/>
            <person name="Williams K.H."/>
            <person name="Hubbard S.S."/>
            <person name="Banfield J.F."/>
        </authorList>
    </citation>
    <scope>NUCLEOTIDE SEQUENCE [LARGE SCALE GENOMIC DNA]</scope>
</reference>
<evidence type="ECO:0000313" key="6">
    <source>
        <dbReference type="Proteomes" id="UP000176854"/>
    </source>
</evidence>
<accession>A0A1F5Z986</accession>
<feature type="repeat" description="TPR" evidence="3">
    <location>
        <begin position="445"/>
        <end position="478"/>
    </location>
</feature>
<gene>
    <name evidence="5" type="ORF">A2154_03000</name>
</gene>
<feature type="transmembrane region" description="Helical" evidence="4">
    <location>
        <begin position="177"/>
        <end position="202"/>
    </location>
</feature>
<keyword evidence="4" id="KW-0812">Transmembrane</keyword>
<feature type="transmembrane region" description="Helical" evidence="4">
    <location>
        <begin position="290"/>
        <end position="309"/>
    </location>
</feature>
<feature type="transmembrane region" description="Helical" evidence="4">
    <location>
        <begin position="342"/>
        <end position="362"/>
    </location>
</feature>